<organism evidence="2 3">
    <name type="scientific">Candidatus Cardinium hertigii</name>
    <dbReference type="NCBI Taxonomy" id="247481"/>
    <lineage>
        <taxon>Bacteria</taxon>
        <taxon>Pseudomonadati</taxon>
        <taxon>Bacteroidota</taxon>
        <taxon>Cytophagia</taxon>
        <taxon>Cytophagales</taxon>
        <taxon>Amoebophilaceae</taxon>
        <taxon>Candidatus Cardinium</taxon>
    </lineage>
</organism>
<dbReference type="SUPFAM" id="SSF52540">
    <property type="entry name" value="P-loop containing nucleoside triphosphate hydrolases"/>
    <property type="match status" value="1"/>
</dbReference>
<reference evidence="2 3" key="1">
    <citation type="submission" date="2018-05" db="EMBL/GenBank/DDBJ databases">
        <title>Candidatus Cardinium hertigii Genome Assembly.</title>
        <authorList>
            <person name="Showmaker K.C."/>
            <person name="Walden K.O."/>
            <person name="Fields C.J."/>
            <person name="Lambert K.N."/>
            <person name="Hudson M.E."/>
        </authorList>
    </citation>
    <scope>NUCLEOTIDE SEQUENCE [LARGE SCALE GENOMIC DNA]</scope>
    <source>
        <strain evidence="3">cHgTN10</strain>
    </source>
</reference>
<proteinExistence type="predicted"/>
<dbReference type="AlphaFoldDB" id="A0A2Z3LH23"/>
<dbReference type="Proteomes" id="UP000245872">
    <property type="component" value="Chromosome"/>
</dbReference>
<dbReference type="GO" id="GO:0016787">
    <property type="term" value="F:hydrolase activity"/>
    <property type="evidence" value="ECO:0007669"/>
    <property type="project" value="UniProtKB-KW"/>
</dbReference>
<evidence type="ECO:0000313" key="3">
    <source>
        <dbReference type="Proteomes" id="UP000245872"/>
    </source>
</evidence>
<dbReference type="RefSeq" id="WP_162534111.1">
    <property type="nucleotide sequence ID" value="NZ_CP029619.1"/>
</dbReference>
<keyword evidence="2" id="KW-0067">ATP-binding</keyword>
<keyword evidence="2" id="KW-0347">Helicase</keyword>
<dbReference type="InterPro" id="IPR011604">
    <property type="entry name" value="PDDEXK-like_dom_sf"/>
</dbReference>
<protein>
    <submittedName>
        <fullName evidence="2">ATP-dependent helicase/deoxyribonuclease subunit B</fullName>
        <ecNumber evidence="2">3.6.4.12</ecNumber>
    </submittedName>
</protein>
<keyword evidence="2" id="KW-0378">Hydrolase</keyword>
<sequence>MQTITYTPFLRQVVAYLNSQTAVMVEQCFIVFPTALSIDYFQSLWYDRNPSSLPTCLTLDQLIQNHSGLSEAPTITLLHELYLSASQLFPKPCSFEQFYPFGKILLQDFNDLDQYRIPATDCLLQLNQQKQSALLLNLGAPQHAFESKSKWETLFQQQEPLLPWEQLPLLYQIFTEKLFQKGKGYKGLCYKIASDKPVREPFASELIFAGFNLLTPAEEAFIAQIQAKIPLRFYWDSDPHYMDNPLNVAGNYLRQHQQKPYFQNHFPKVSSSYFHDKNKAILVTEVDATLIQIQSIVERLQAVTAEGKAVFPLPQTAIVLSGNQLLVPLLDRLAALAIPLHGRLAYPLNATLIYTAVVSLTEYWMESSNTAAPISHNLKRGLRLLQPFVEDHMQTKMKSLVKALPEYITHAALCREYVGPLKQWLSAANKGLLDFLKTILRLIATHFVPKQDLFLDINKTALQHILDEIAAFYSLAEANNLAAVFLNFLKESSLSFHQYNPLTGLYIIEVTESHNLDFEQLFFIDMAEGSFPTASQSHSLLPYNLRQHVGLPLRERVMESITAYGFYRLLQRSQHNYCSYTKQDHGKQPAEISRLLLQLSFDSKLNITQRLRSSCYAPLPIAPISMEKDAAIMQLLAQFVVKGHTSSASLTASALIAYLSCPLQFYFRYLLQIKPMPQEKEAAVTVGQLLHKVMAQLYRPFVDKQLTKETLHHIASKIKQETALACSSLTGQTAAELTVYTALLEKMLERLLTLDETMTPFTLLGVEIKKKQNIFLHKEQKIALSGVVDRIDHTTHGIRIVDYKTGIANDRIPSIAALFNRATVKNNSAIFQLFLYAWLVLTEGSETEQQIVIPYLISIRSLFLDGYVPAVSIQSNETKAYERIEDVRPFIQVFEKDLRSLLVELFNPTVPFTQTEDRELCSYCSYAAICRRN</sequence>
<dbReference type="InterPro" id="IPR027417">
    <property type="entry name" value="P-loop_NTPase"/>
</dbReference>
<keyword evidence="2" id="KW-0547">Nucleotide-binding</keyword>
<dbReference type="Gene3D" id="3.90.320.10">
    <property type="match status" value="1"/>
</dbReference>
<gene>
    <name evidence="2" type="primary">addB</name>
    <name evidence="2" type="ORF">DK880_00396</name>
</gene>
<dbReference type="KEGG" id="cher:DK880_00396"/>
<evidence type="ECO:0000259" key="1">
    <source>
        <dbReference type="Pfam" id="PF12705"/>
    </source>
</evidence>
<accession>A0A2Z3LH23</accession>
<dbReference type="SUPFAM" id="SSF52980">
    <property type="entry name" value="Restriction endonuclease-like"/>
    <property type="match status" value="1"/>
</dbReference>
<dbReference type="EMBL" id="CP029619">
    <property type="protein sequence ID" value="AWN81724.1"/>
    <property type="molecule type" value="Genomic_DNA"/>
</dbReference>
<feature type="domain" description="PD-(D/E)XK endonuclease-like" evidence="1">
    <location>
        <begin position="650"/>
        <end position="931"/>
    </location>
</feature>
<name>A0A2Z3LH23_9BACT</name>
<dbReference type="InterPro" id="IPR038726">
    <property type="entry name" value="PDDEXK_AddAB-type"/>
</dbReference>
<dbReference type="EC" id="3.6.4.12" evidence="2"/>
<dbReference type="GO" id="GO:0003678">
    <property type="term" value="F:DNA helicase activity"/>
    <property type="evidence" value="ECO:0007669"/>
    <property type="project" value="UniProtKB-EC"/>
</dbReference>
<keyword evidence="3" id="KW-1185">Reference proteome</keyword>
<dbReference type="Pfam" id="PF12705">
    <property type="entry name" value="PDDEXK_1"/>
    <property type="match status" value="1"/>
</dbReference>
<evidence type="ECO:0000313" key="2">
    <source>
        <dbReference type="EMBL" id="AWN81724.1"/>
    </source>
</evidence>
<dbReference type="InterPro" id="IPR011335">
    <property type="entry name" value="Restrct_endonuc-II-like"/>
</dbReference>